<keyword evidence="7" id="KW-0479">Metal-binding</keyword>
<dbReference type="GO" id="GO:0016887">
    <property type="term" value="F:ATP hydrolysis activity"/>
    <property type="evidence" value="ECO:0007669"/>
    <property type="project" value="InterPro"/>
</dbReference>
<dbReference type="NCBIfam" id="TIGR01494">
    <property type="entry name" value="ATPase_P-type"/>
    <property type="match status" value="3"/>
</dbReference>
<dbReference type="InterPro" id="IPR023298">
    <property type="entry name" value="ATPase_P-typ_TM_dom_sf"/>
</dbReference>
<dbReference type="GO" id="GO:0005886">
    <property type="term" value="C:plasma membrane"/>
    <property type="evidence" value="ECO:0007669"/>
    <property type="project" value="UniProtKB-SubCell"/>
</dbReference>
<gene>
    <name evidence="20" type="primary">TBLA0A09050</name>
    <name evidence="20" type="ORF">TBLA_0A09050</name>
</gene>
<feature type="transmembrane region" description="Helical" evidence="17">
    <location>
        <begin position="101"/>
        <end position="123"/>
    </location>
</feature>
<evidence type="ECO:0000256" key="15">
    <source>
        <dbReference type="ARBA" id="ARBA00023136"/>
    </source>
</evidence>
<dbReference type="SUPFAM" id="SSF81653">
    <property type="entry name" value="Calcium ATPase, transduction domain A"/>
    <property type="match status" value="1"/>
</dbReference>
<evidence type="ECO:0000256" key="14">
    <source>
        <dbReference type="ARBA" id="ARBA00023065"/>
    </source>
</evidence>
<dbReference type="SUPFAM" id="SSF56784">
    <property type="entry name" value="HAD-like"/>
    <property type="match status" value="1"/>
</dbReference>
<evidence type="ECO:0000256" key="6">
    <source>
        <dbReference type="ARBA" id="ARBA00022692"/>
    </source>
</evidence>
<dbReference type="Pfam" id="PF00122">
    <property type="entry name" value="E1-E2_ATPase"/>
    <property type="match status" value="1"/>
</dbReference>
<dbReference type="GO" id="GO:0046872">
    <property type="term" value="F:metal ion binding"/>
    <property type="evidence" value="ECO:0007669"/>
    <property type="project" value="UniProtKB-KW"/>
</dbReference>
<protein>
    <recommendedName>
        <fullName evidence="17">Plasma membrane ATPase</fullName>
        <ecNumber evidence="17">7.1.2.1</ecNumber>
    </recommendedName>
</protein>
<comment type="catalytic activity">
    <reaction evidence="16 17">
        <text>ATP + H2O + H(+)(in) = ADP + phosphate + 2 H(+)(out)</text>
        <dbReference type="Rhea" id="RHEA:20852"/>
        <dbReference type="ChEBI" id="CHEBI:15377"/>
        <dbReference type="ChEBI" id="CHEBI:15378"/>
        <dbReference type="ChEBI" id="CHEBI:30616"/>
        <dbReference type="ChEBI" id="CHEBI:43474"/>
        <dbReference type="ChEBI" id="CHEBI:456216"/>
        <dbReference type="EC" id="7.1.2.1"/>
    </reaction>
</comment>
<feature type="transmembrane region" description="Helical" evidence="17">
    <location>
        <begin position="277"/>
        <end position="302"/>
    </location>
</feature>
<feature type="transmembrane region" description="Helical" evidence="17">
    <location>
        <begin position="314"/>
        <end position="342"/>
    </location>
</feature>
<dbReference type="NCBIfam" id="TIGR01647">
    <property type="entry name" value="ATPase-IIIA_H"/>
    <property type="match status" value="1"/>
</dbReference>
<dbReference type="PANTHER" id="PTHR42861">
    <property type="entry name" value="CALCIUM-TRANSPORTING ATPASE"/>
    <property type="match status" value="1"/>
</dbReference>
<dbReference type="GO" id="GO:0120029">
    <property type="term" value="P:proton export across plasma membrane"/>
    <property type="evidence" value="ECO:0007669"/>
    <property type="project" value="UniProtKB-UniRule"/>
</dbReference>
<dbReference type="InterPro" id="IPR004014">
    <property type="entry name" value="ATPase_P-typ_cation-transptr_N"/>
</dbReference>
<evidence type="ECO:0000256" key="1">
    <source>
        <dbReference type="ARBA" id="ARBA00003417"/>
    </source>
</evidence>
<feature type="transmembrane region" description="Helical" evidence="17">
    <location>
        <begin position="680"/>
        <end position="701"/>
    </location>
</feature>
<evidence type="ECO:0000256" key="4">
    <source>
        <dbReference type="ARBA" id="ARBA00022448"/>
    </source>
</evidence>
<keyword evidence="21" id="KW-1185">Reference proteome</keyword>
<keyword evidence="13 17" id="KW-1133">Transmembrane helix</keyword>
<evidence type="ECO:0000259" key="19">
    <source>
        <dbReference type="SMART" id="SM00831"/>
    </source>
</evidence>
<keyword evidence="10 17" id="KW-0067">ATP-binding</keyword>
<evidence type="ECO:0000313" key="21">
    <source>
        <dbReference type="Proteomes" id="UP000002866"/>
    </source>
</evidence>
<keyword evidence="8 17" id="KW-0547">Nucleotide-binding</keyword>
<dbReference type="HOGENOM" id="CLU_002360_6_0_1"/>
<feature type="transmembrane region" description="Helical" evidence="17">
    <location>
        <begin position="743"/>
        <end position="762"/>
    </location>
</feature>
<dbReference type="InterPro" id="IPR036412">
    <property type="entry name" value="HAD-like_sf"/>
</dbReference>
<dbReference type="InParanoid" id="I2GX41"/>
<organism evidence="20 21">
    <name type="scientific">Henningerozyma blattae (strain ATCC 34711 / CBS 6284 / DSM 70876 / NBRC 10599 / NRRL Y-10934 / UCD 77-7)</name>
    <name type="common">Yeast</name>
    <name type="synonym">Tetrapisispora blattae</name>
    <dbReference type="NCBI Taxonomy" id="1071380"/>
    <lineage>
        <taxon>Eukaryota</taxon>
        <taxon>Fungi</taxon>
        <taxon>Dikarya</taxon>
        <taxon>Ascomycota</taxon>
        <taxon>Saccharomycotina</taxon>
        <taxon>Saccharomycetes</taxon>
        <taxon>Saccharomycetales</taxon>
        <taxon>Saccharomycetaceae</taxon>
        <taxon>Henningerozyma</taxon>
    </lineage>
</organism>
<evidence type="ECO:0000256" key="8">
    <source>
        <dbReference type="ARBA" id="ARBA00022741"/>
    </source>
</evidence>
<dbReference type="PRINTS" id="PR00119">
    <property type="entry name" value="CATATPASE"/>
</dbReference>
<dbReference type="KEGG" id="tbl:TBLA_0A09050"/>
<keyword evidence="12 17" id="KW-1278">Translocase</keyword>
<dbReference type="OMA" id="VIEFHPF"/>
<feature type="transmembrane region" description="Helical" evidence="17">
    <location>
        <begin position="813"/>
        <end position="834"/>
    </location>
</feature>
<feature type="region of interest" description="Disordered" evidence="18">
    <location>
        <begin position="1"/>
        <end position="76"/>
    </location>
</feature>
<feature type="transmembrane region" description="Helical" evidence="17">
    <location>
        <begin position="707"/>
        <end position="731"/>
    </location>
</feature>
<feature type="domain" description="Cation-transporting P-type ATPase N-terminal" evidence="19">
    <location>
        <begin position="58"/>
        <end position="128"/>
    </location>
</feature>
<dbReference type="FunFam" id="2.70.150.10:FF:000011">
    <property type="entry name" value="Plasma membrane ATPase"/>
    <property type="match status" value="1"/>
</dbReference>
<dbReference type="Gene3D" id="3.40.1110.10">
    <property type="entry name" value="Calcium-transporting ATPase, cytoplasmic domain N"/>
    <property type="match status" value="1"/>
</dbReference>
<dbReference type="SFLD" id="SFLDF00027">
    <property type="entry name" value="p-type_atpase"/>
    <property type="match status" value="1"/>
</dbReference>
<dbReference type="Pfam" id="PF00690">
    <property type="entry name" value="Cation_ATPase_N"/>
    <property type="match status" value="1"/>
</dbReference>
<evidence type="ECO:0000256" key="7">
    <source>
        <dbReference type="ARBA" id="ARBA00022723"/>
    </source>
</evidence>
<dbReference type="FunCoup" id="I2GX41">
    <property type="interactions" value="536"/>
</dbReference>
<dbReference type="Gene3D" id="2.70.150.10">
    <property type="entry name" value="Calcium-transporting ATPase, cytoplasmic transduction domain A"/>
    <property type="match status" value="1"/>
</dbReference>
<dbReference type="PRINTS" id="PR00120">
    <property type="entry name" value="HATPASE"/>
</dbReference>
<dbReference type="Gene3D" id="1.20.1110.10">
    <property type="entry name" value="Calcium-transporting ATPase, transmembrane domain"/>
    <property type="match status" value="1"/>
</dbReference>
<dbReference type="SMART" id="SM00831">
    <property type="entry name" value="Cation_ATPase_N"/>
    <property type="match status" value="1"/>
</dbReference>
<evidence type="ECO:0000256" key="17">
    <source>
        <dbReference type="RuleBase" id="RU362083"/>
    </source>
</evidence>
<dbReference type="InterPro" id="IPR059000">
    <property type="entry name" value="ATPase_P-type_domA"/>
</dbReference>
<feature type="transmembrane region" description="Helical" evidence="17">
    <location>
        <begin position="846"/>
        <end position="864"/>
    </location>
</feature>
<keyword evidence="15 17" id="KW-0472">Membrane</keyword>
<keyword evidence="5" id="KW-1003">Cell membrane</keyword>
<reference evidence="20 21" key="1">
    <citation type="journal article" date="2011" name="Proc. Natl. Acad. Sci. U.S.A.">
        <title>Evolutionary erosion of yeast sex chromosomes by mating-type switching accidents.</title>
        <authorList>
            <person name="Gordon J.L."/>
            <person name="Armisen D."/>
            <person name="Proux-Wera E."/>
            <person name="Oheigeartaigh S.S."/>
            <person name="Byrne K.P."/>
            <person name="Wolfe K.H."/>
        </authorList>
    </citation>
    <scope>NUCLEOTIDE SEQUENCE [LARGE SCALE GENOMIC DNA]</scope>
    <source>
        <strain evidence="21">ATCC 34711 / CBS 6284 / DSM 70876 / NBRC 10599 / NRRL Y-10934 / UCD 77-7</strain>
    </source>
</reference>
<comment type="function">
    <text evidence="1">The plasma membrane ATPase of plants and fungi is a hydrogen ion pump. The proton gradient it generates drives the active transport of nutrients by H(+)-symport. The resulting external acidification and/or internal alkinization may mediate growth responses.</text>
</comment>
<dbReference type="STRING" id="1071380.I2GX41"/>
<keyword evidence="14 17" id="KW-0406">Ion transport</keyword>
<dbReference type="GO" id="GO:0008553">
    <property type="term" value="F:P-type proton-exporting transporter activity"/>
    <property type="evidence" value="ECO:0007669"/>
    <property type="project" value="UniProtKB-UniRule"/>
</dbReference>
<evidence type="ECO:0000256" key="3">
    <source>
        <dbReference type="ARBA" id="ARBA00008804"/>
    </source>
</evidence>
<dbReference type="eggNOG" id="KOG0205">
    <property type="taxonomic scope" value="Eukaryota"/>
</dbReference>
<dbReference type="SUPFAM" id="SSF81665">
    <property type="entry name" value="Calcium ATPase, transmembrane domain M"/>
    <property type="match status" value="1"/>
</dbReference>
<feature type="compositionally biased region" description="Acidic residues" evidence="18">
    <location>
        <begin position="19"/>
        <end position="34"/>
    </location>
</feature>
<dbReference type="FunFam" id="3.40.1110.10:FF:000005">
    <property type="entry name" value="Plasma membrane ATPase"/>
    <property type="match status" value="1"/>
</dbReference>
<dbReference type="EC" id="7.1.2.1" evidence="17"/>
<evidence type="ECO:0000256" key="18">
    <source>
        <dbReference type="SAM" id="MobiDB-lite"/>
    </source>
</evidence>
<dbReference type="Pfam" id="PF00702">
    <property type="entry name" value="Hydrolase"/>
    <property type="match status" value="1"/>
</dbReference>
<dbReference type="AlphaFoldDB" id="I2GX41"/>
<proteinExistence type="inferred from homology"/>
<dbReference type="InterPro" id="IPR006534">
    <property type="entry name" value="P-type_ATPase_IIIA"/>
</dbReference>
<dbReference type="PROSITE" id="PS00154">
    <property type="entry name" value="ATPASE_E1_E2"/>
    <property type="match status" value="1"/>
</dbReference>
<keyword evidence="9 17" id="KW-0375">Hydrogen ion transport</keyword>
<dbReference type="EMBL" id="HE806316">
    <property type="protein sequence ID" value="CCH58693.1"/>
    <property type="molecule type" value="Genomic_DNA"/>
</dbReference>
<dbReference type="InterPro" id="IPR008250">
    <property type="entry name" value="ATPase_P-typ_transduc_dom_A_sf"/>
</dbReference>
<dbReference type="InterPro" id="IPR001757">
    <property type="entry name" value="P_typ_ATPase"/>
</dbReference>
<feature type="compositionally biased region" description="Basic and acidic residues" evidence="18">
    <location>
        <begin position="1"/>
        <end position="17"/>
    </location>
</feature>
<sequence length="905" mass="98195">MSGTKDQDQEKPPKPVDESFSDAEEDEEDFDALIEELQSHHGGMDGDDEEDDGPAAAGEARVVPEEMLQTDPSVGLTSDEVARRRKKYGLNQMSEDIENPFVKFLMFFIGPIQFVMEAAAILAAGLSDWVDFGVICGLLMLNAVVGFVQEFQAGSIVDELKKTLANSSTVVRDGNLVEIPANEVVPGDILQLEDGVIISADGRIVTEDCFIQIDQSAITGESLAADKHFGDPTFSSSTVKKGEGFMVVTATGDNTYVGRAAALVNQASGGSGHFTEVLNGIGIILLVLVVVTLLLVWTAGFYRTVNVVSILRYTLAITIVGVPVGLPAVVTTTMAVGAAYLAKKQAIVQKLSAIESLAGVEILCSDKTGTLTKNKLTLHEPYTVEGVSADDLMVTACLAATRKKKGLDAIDKAFLKSLSQYPVAKAALVKYKVLEFHPFDPVSKKVTAIVESPEGERIICVKGAPLFVLKTVEEDHPIPEDVHENYENKVAELASRGFRALGVARKRGEGHWEILGVMPCMDPPRDDTAETIDEARRLGLRVKMLTGDAVGIAKETCRQLGLGDNIYNAERLGLGGAGSMPGSELADFVENADGFAEVFPQHKYKCVEILQNRGYLVAMTGDGVNDAPSLKKADTGIAVEGATDAARSAADIVFLAPGLSAIIDALKTSRQIFHRMYAYVVYRIALSLHLEIFLGLWIAILNHSLDIDLVVFIAIFADVATLAIAYDNAPYSQTPVKWDLPRLWGMSVILGVILAVGSWIPLTTMFLPKGGIIQNFGSIDGVMFFEISLTENWLIFITRAAGPFWSSIPSWQLAGAVLGVDIIALMFTLFGWWSQNWTDIVTCTKVLIWSVGVFCVMGGAYYIMSTSEAFDRFMNGKPKEERSQRSIEDFMAAMRRVSTQHEKEN</sequence>
<evidence type="ECO:0000256" key="10">
    <source>
        <dbReference type="ARBA" id="ARBA00022840"/>
    </source>
</evidence>
<evidence type="ECO:0000256" key="5">
    <source>
        <dbReference type="ARBA" id="ARBA00022475"/>
    </source>
</evidence>
<evidence type="ECO:0000256" key="11">
    <source>
        <dbReference type="ARBA" id="ARBA00022842"/>
    </source>
</evidence>
<dbReference type="InterPro" id="IPR018303">
    <property type="entry name" value="ATPase_P-typ_P_site"/>
</dbReference>
<evidence type="ECO:0000256" key="12">
    <source>
        <dbReference type="ARBA" id="ARBA00022967"/>
    </source>
</evidence>
<comment type="similarity">
    <text evidence="3 17">Belongs to the cation transport ATPase (P-type) (TC 3.A.3) family. Type IIIA subfamily.</text>
</comment>
<feature type="transmembrane region" description="Helical" evidence="17">
    <location>
        <begin position="129"/>
        <end position="148"/>
    </location>
</feature>
<comment type="subcellular location">
    <subcellularLocation>
        <location evidence="2 17">Cell membrane</location>
        <topology evidence="2 17">Multi-pass membrane protein</topology>
    </subcellularLocation>
</comment>
<dbReference type="CDD" id="cd02076">
    <property type="entry name" value="P-type_ATPase_H"/>
    <property type="match status" value="1"/>
</dbReference>
<accession>I2GX41</accession>
<dbReference type="InterPro" id="IPR023214">
    <property type="entry name" value="HAD_sf"/>
</dbReference>
<dbReference type="Gene3D" id="3.40.50.1000">
    <property type="entry name" value="HAD superfamily/HAD-like"/>
    <property type="match status" value="1"/>
</dbReference>
<evidence type="ECO:0000313" key="20">
    <source>
        <dbReference type="EMBL" id="CCH58693.1"/>
    </source>
</evidence>
<evidence type="ECO:0000256" key="9">
    <source>
        <dbReference type="ARBA" id="ARBA00022781"/>
    </source>
</evidence>
<keyword evidence="4 17" id="KW-0813">Transport</keyword>
<keyword evidence="11 17" id="KW-0460">Magnesium</keyword>
<evidence type="ECO:0000256" key="16">
    <source>
        <dbReference type="ARBA" id="ARBA00048122"/>
    </source>
</evidence>
<name>I2GX41_HENB6</name>
<keyword evidence="6 17" id="KW-0812">Transmembrane</keyword>
<dbReference type="SFLD" id="SFLDS00003">
    <property type="entry name" value="Haloacid_Dehalogenase"/>
    <property type="match status" value="1"/>
</dbReference>
<dbReference type="InterPro" id="IPR044492">
    <property type="entry name" value="P_typ_ATPase_HD_dom"/>
</dbReference>
<dbReference type="GeneID" id="14493475"/>
<dbReference type="InterPro" id="IPR023299">
    <property type="entry name" value="ATPase_P-typ_cyto_dom_N"/>
</dbReference>
<dbReference type="FunFam" id="3.40.50.1000:FF:000008">
    <property type="entry name" value="Plasma membrane ATPase"/>
    <property type="match status" value="1"/>
</dbReference>
<dbReference type="OrthoDB" id="116380at2759"/>
<evidence type="ECO:0000256" key="13">
    <source>
        <dbReference type="ARBA" id="ARBA00022989"/>
    </source>
</evidence>
<dbReference type="Proteomes" id="UP000002866">
    <property type="component" value="Chromosome 1"/>
</dbReference>
<dbReference type="GO" id="GO:0005524">
    <property type="term" value="F:ATP binding"/>
    <property type="evidence" value="ECO:0007669"/>
    <property type="project" value="UniProtKB-UniRule"/>
</dbReference>
<dbReference type="SFLD" id="SFLDG00002">
    <property type="entry name" value="C1.7:_P-type_atpase_like"/>
    <property type="match status" value="1"/>
</dbReference>
<evidence type="ECO:0000256" key="2">
    <source>
        <dbReference type="ARBA" id="ARBA00004651"/>
    </source>
</evidence>
<dbReference type="RefSeq" id="XP_004178212.1">
    <property type="nucleotide sequence ID" value="XM_004178164.1"/>
</dbReference>